<evidence type="ECO:0000313" key="3">
    <source>
        <dbReference type="Proteomes" id="UP000199306"/>
    </source>
</evidence>
<proteinExistence type="inferred from homology"/>
<accession>A0A1I5TT19</accession>
<dbReference type="CDD" id="cd09988">
    <property type="entry name" value="Formimidoylglutamase"/>
    <property type="match status" value="1"/>
</dbReference>
<protein>
    <submittedName>
        <fullName evidence="2">Formiminoglutamase</fullName>
    </submittedName>
</protein>
<evidence type="ECO:0000313" key="2">
    <source>
        <dbReference type="EMBL" id="SFP86061.1"/>
    </source>
</evidence>
<dbReference type="SUPFAM" id="SSF52768">
    <property type="entry name" value="Arginase/deacetylase"/>
    <property type="match status" value="1"/>
</dbReference>
<dbReference type="EMBL" id="FOXH01000006">
    <property type="protein sequence ID" value="SFP86061.1"/>
    <property type="molecule type" value="Genomic_DNA"/>
</dbReference>
<reference evidence="2 3" key="1">
    <citation type="submission" date="2016-10" db="EMBL/GenBank/DDBJ databases">
        <authorList>
            <person name="de Groot N.N."/>
        </authorList>
    </citation>
    <scope>NUCLEOTIDE SEQUENCE [LARGE SCALE GENOMIC DNA]</scope>
    <source>
        <strain evidence="3">E92,LMG 26720,CCM 7988</strain>
    </source>
</reference>
<dbReference type="OrthoDB" id="9788689at2"/>
<dbReference type="Gene3D" id="3.40.800.10">
    <property type="entry name" value="Ureohydrolase domain"/>
    <property type="match status" value="1"/>
</dbReference>
<name>A0A1I5TT19_9BACT</name>
<comment type="similarity">
    <text evidence="1">Belongs to the arginase family.</text>
</comment>
<dbReference type="PROSITE" id="PS51409">
    <property type="entry name" value="ARGINASE_2"/>
    <property type="match status" value="1"/>
</dbReference>
<dbReference type="STRING" id="1079859.SAMN04515674_106185"/>
<dbReference type="InterPro" id="IPR023696">
    <property type="entry name" value="Ureohydrolase_dom_sf"/>
</dbReference>
<dbReference type="InterPro" id="IPR006035">
    <property type="entry name" value="Ureohydrolase"/>
</dbReference>
<keyword evidence="3" id="KW-1185">Reference proteome</keyword>
<evidence type="ECO:0000256" key="1">
    <source>
        <dbReference type="PROSITE-ProRule" id="PRU00742"/>
    </source>
</evidence>
<sequence>MEYFRQYRPEELRTLVNIRAHETKLGEVAGLGDFSGKFVIIGIPEDIGVKANSGIGGTDTLWPFFLKAFLNIQSTDLLSGEELSVAGYFDFSALRKNISQNLSDYRKAVEEIDKAVEKVILEIAGKGKIPVIIGGGHNNCYPIIKGVAKALFPVQISEYAAINCINLDAHSDFRVREGRHSGNGFRYAYEEGFLKKYAIIGLHENYNSQQIREELLTNPDIDFTYWEDIFLRESISFKEAVDKAIAFTSDNFTGIELDLDCVENVLSSAITPVGLSALQARQFVYQVSQKTPATYLHICEGAISLENGLQNLSTGKLVSYLVSDFIKGLKHSPV</sequence>
<dbReference type="Proteomes" id="UP000199306">
    <property type="component" value="Unassembled WGS sequence"/>
</dbReference>
<organism evidence="2 3">
    <name type="scientific">Pseudarcicella hirudinis</name>
    <dbReference type="NCBI Taxonomy" id="1079859"/>
    <lineage>
        <taxon>Bacteria</taxon>
        <taxon>Pseudomonadati</taxon>
        <taxon>Bacteroidota</taxon>
        <taxon>Cytophagia</taxon>
        <taxon>Cytophagales</taxon>
        <taxon>Flectobacillaceae</taxon>
        <taxon>Pseudarcicella</taxon>
    </lineage>
</organism>
<dbReference type="GO" id="GO:0046872">
    <property type="term" value="F:metal ion binding"/>
    <property type="evidence" value="ECO:0007669"/>
    <property type="project" value="InterPro"/>
</dbReference>
<dbReference type="AlphaFoldDB" id="A0A1I5TT19"/>
<dbReference type="Pfam" id="PF00491">
    <property type="entry name" value="Arginase"/>
    <property type="match status" value="1"/>
</dbReference>
<gene>
    <name evidence="2" type="ORF">SAMN04515674_106185</name>
</gene>
<dbReference type="GO" id="GO:0016813">
    <property type="term" value="F:hydrolase activity, acting on carbon-nitrogen (but not peptide) bonds, in linear amidines"/>
    <property type="evidence" value="ECO:0007669"/>
    <property type="project" value="UniProtKB-ARBA"/>
</dbReference>
<dbReference type="RefSeq" id="WP_092017393.1">
    <property type="nucleotide sequence ID" value="NZ_FOXH01000006.1"/>
</dbReference>